<dbReference type="InterPro" id="IPR003507">
    <property type="entry name" value="S66_fam"/>
</dbReference>
<dbReference type="SUPFAM" id="SSF52317">
    <property type="entry name" value="Class I glutamine amidotransferase-like"/>
    <property type="match status" value="1"/>
</dbReference>
<feature type="active site" description="Charge relay system" evidence="6">
    <location>
        <position position="310"/>
    </location>
</feature>
<evidence type="ECO:0000313" key="10">
    <source>
        <dbReference type="Proteomes" id="UP000237662"/>
    </source>
</evidence>
<dbReference type="Gene3D" id="3.40.50.10740">
    <property type="entry name" value="Class I glutamine amidotransferase-like"/>
    <property type="match status" value="1"/>
</dbReference>
<protein>
    <submittedName>
        <fullName evidence="9">Muramoyltetrapeptide carboxypeptidase</fullName>
    </submittedName>
</protein>
<dbReference type="Pfam" id="PF02016">
    <property type="entry name" value="Peptidase_S66"/>
    <property type="match status" value="1"/>
</dbReference>
<reference evidence="9 10" key="1">
    <citation type="submission" date="2018-02" db="EMBL/GenBank/DDBJ databases">
        <title>Genomic Encyclopedia of Archaeal and Bacterial Type Strains, Phase II (KMG-II): from individual species to whole genera.</title>
        <authorList>
            <person name="Goeker M."/>
        </authorList>
    </citation>
    <scope>NUCLEOTIDE SEQUENCE [LARGE SCALE GENOMIC DNA]</scope>
    <source>
        <strain evidence="9 10">DSM 29526</strain>
    </source>
</reference>
<dbReference type="InterPro" id="IPR040921">
    <property type="entry name" value="Peptidase_S66C"/>
</dbReference>
<feature type="domain" description="LD-carboxypeptidase N-terminal" evidence="7">
    <location>
        <begin position="47"/>
        <end position="163"/>
    </location>
</feature>
<evidence type="ECO:0000256" key="4">
    <source>
        <dbReference type="ARBA" id="ARBA00022801"/>
    </source>
</evidence>
<dbReference type="SUPFAM" id="SSF141986">
    <property type="entry name" value="LD-carboxypeptidase A C-terminal domain-like"/>
    <property type="match status" value="1"/>
</dbReference>
<accession>A0A2S6I0F6</accession>
<evidence type="ECO:0000256" key="6">
    <source>
        <dbReference type="PIRSR" id="PIRSR028757-1"/>
    </source>
</evidence>
<dbReference type="Gene3D" id="3.50.30.60">
    <property type="entry name" value="LD-carboxypeptidase A C-terminal domain-like"/>
    <property type="match status" value="1"/>
</dbReference>
<sequence>MGIFTDMDRRRFTAALATGLALPFTTSAAPAPRRPLLPARLKRGDTVGLITPASFIDDDSLQRAYQQIEGLGLTVKPGRYLRSEHGFLAGSDRERLDDLHAMFADRDVKAVWCARGGYGSARLLPALNYDLIRRNPKILIGYSDITALLNAITNQTGLVTYHGPVGSSEFTPYTERHMRNALLEGEAWQRIELPDGATEQYIIHPGIATGSLWGGNLSLLAAMVGTKAVPDLEGKVLFIEEVGEKPYRVDRMLTQLRQAWQLQRCAGIMLGLFHDCEADAGDRSLTLRETLTDRLGDLGIPVAYGLPIGHIKDMCTLPVGGTVRFSALDFYIEPSV</sequence>
<dbReference type="InterPro" id="IPR027478">
    <property type="entry name" value="LdcA_N"/>
</dbReference>
<evidence type="ECO:0000313" key="9">
    <source>
        <dbReference type="EMBL" id="PPK84338.1"/>
    </source>
</evidence>
<evidence type="ECO:0000256" key="3">
    <source>
        <dbReference type="ARBA" id="ARBA00022670"/>
    </source>
</evidence>
<evidence type="ECO:0000256" key="5">
    <source>
        <dbReference type="ARBA" id="ARBA00022825"/>
    </source>
</evidence>
<keyword evidence="5" id="KW-0720">Serine protease</keyword>
<dbReference type="AlphaFoldDB" id="A0A2S6I0F6"/>
<dbReference type="PANTHER" id="PTHR30237">
    <property type="entry name" value="MURAMOYLTETRAPEPTIDE CARBOXYPEPTIDASE"/>
    <property type="match status" value="1"/>
</dbReference>
<evidence type="ECO:0000259" key="8">
    <source>
        <dbReference type="Pfam" id="PF17676"/>
    </source>
</evidence>
<dbReference type="PANTHER" id="PTHR30237:SF2">
    <property type="entry name" value="MUREIN TETRAPEPTIDE CARBOXYPEPTIDASE"/>
    <property type="match status" value="1"/>
</dbReference>
<name>A0A2S6I0F6_9BACT</name>
<keyword evidence="2 9" id="KW-0121">Carboxypeptidase</keyword>
<dbReference type="CDD" id="cd07025">
    <property type="entry name" value="Peptidase_S66"/>
    <property type="match status" value="1"/>
</dbReference>
<dbReference type="Pfam" id="PF17676">
    <property type="entry name" value="Peptidase_S66C"/>
    <property type="match status" value="1"/>
</dbReference>
<proteinExistence type="inferred from homology"/>
<evidence type="ECO:0000256" key="1">
    <source>
        <dbReference type="ARBA" id="ARBA00010233"/>
    </source>
</evidence>
<evidence type="ECO:0000256" key="2">
    <source>
        <dbReference type="ARBA" id="ARBA00022645"/>
    </source>
</evidence>
<gene>
    <name evidence="9" type="ORF">CLV84_4108</name>
</gene>
<keyword evidence="3" id="KW-0645">Protease</keyword>
<feature type="active site" description="Nucleophile" evidence="6">
    <location>
        <position position="143"/>
    </location>
</feature>
<dbReference type="InterPro" id="IPR029062">
    <property type="entry name" value="Class_I_gatase-like"/>
</dbReference>
<keyword evidence="4" id="KW-0378">Hydrolase</keyword>
<comment type="caution">
    <text evidence="9">The sequence shown here is derived from an EMBL/GenBank/DDBJ whole genome shotgun (WGS) entry which is preliminary data.</text>
</comment>
<organism evidence="9 10">
    <name type="scientific">Neolewinella xylanilytica</name>
    <dbReference type="NCBI Taxonomy" id="1514080"/>
    <lineage>
        <taxon>Bacteria</taxon>
        <taxon>Pseudomonadati</taxon>
        <taxon>Bacteroidota</taxon>
        <taxon>Saprospiria</taxon>
        <taxon>Saprospirales</taxon>
        <taxon>Lewinellaceae</taxon>
        <taxon>Neolewinella</taxon>
    </lineage>
</organism>
<dbReference type="GO" id="GO:0008236">
    <property type="term" value="F:serine-type peptidase activity"/>
    <property type="evidence" value="ECO:0007669"/>
    <property type="project" value="UniProtKB-KW"/>
</dbReference>
<dbReference type="GO" id="GO:0006508">
    <property type="term" value="P:proteolysis"/>
    <property type="evidence" value="ECO:0007669"/>
    <property type="project" value="UniProtKB-KW"/>
</dbReference>
<dbReference type="InterPro" id="IPR040449">
    <property type="entry name" value="Peptidase_S66_N"/>
</dbReference>
<feature type="domain" description="LD-carboxypeptidase C-terminal" evidence="8">
    <location>
        <begin position="209"/>
        <end position="324"/>
    </location>
</feature>
<feature type="active site" description="Charge relay system" evidence="6">
    <location>
        <position position="240"/>
    </location>
</feature>
<dbReference type="Proteomes" id="UP000237662">
    <property type="component" value="Unassembled WGS sequence"/>
</dbReference>
<keyword evidence="10" id="KW-1185">Reference proteome</keyword>
<dbReference type="GO" id="GO:0004180">
    <property type="term" value="F:carboxypeptidase activity"/>
    <property type="evidence" value="ECO:0007669"/>
    <property type="project" value="UniProtKB-KW"/>
</dbReference>
<dbReference type="InterPro" id="IPR027461">
    <property type="entry name" value="Carboxypeptidase_A_C_sf"/>
</dbReference>
<evidence type="ECO:0000259" key="7">
    <source>
        <dbReference type="Pfam" id="PF02016"/>
    </source>
</evidence>
<dbReference type="EMBL" id="PTJC01000008">
    <property type="protein sequence ID" value="PPK84338.1"/>
    <property type="molecule type" value="Genomic_DNA"/>
</dbReference>
<comment type="similarity">
    <text evidence="1">Belongs to the peptidase S66 family.</text>
</comment>
<dbReference type="PIRSF" id="PIRSF028757">
    <property type="entry name" value="LD-carboxypeptidase"/>
    <property type="match status" value="1"/>
</dbReference>